<keyword evidence="6" id="KW-0406">Ion transport</keyword>
<keyword evidence="4" id="KW-0408">Iron</keyword>
<dbReference type="SUPFAM" id="SSF161111">
    <property type="entry name" value="Cation efflux protein transmembrane domain-like"/>
    <property type="match status" value="1"/>
</dbReference>
<dbReference type="GO" id="GO:0005886">
    <property type="term" value="C:plasma membrane"/>
    <property type="evidence" value="ECO:0007669"/>
    <property type="project" value="TreeGrafter"/>
</dbReference>
<feature type="transmembrane region" description="Helical" evidence="9">
    <location>
        <begin position="83"/>
        <end position="102"/>
    </location>
</feature>
<evidence type="ECO:0000256" key="2">
    <source>
        <dbReference type="ARBA" id="ARBA00010212"/>
    </source>
</evidence>
<dbReference type="RefSeq" id="WP_024375351.1">
    <property type="nucleotide sequence ID" value="NZ_AP028129.1"/>
</dbReference>
<dbReference type="EMBL" id="CP014034">
    <property type="protein sequence ID" value="AMF92167.1"/>
    <property type="molecule type" value="Genomic_DNA"/>
</dbReference>
<dbReference type="Proteomes" id="UP000057088">
    <property type="component" value="Chromosome 1"/>
</dbReference>
<sequence>MCARTSFNENRVLTLSALFASMFAGGGLIVGLLVGSLVIMFDGVYSLVSLLLTLLSLVAARYIRKPSDAQFPFGRAVFEPAVIAVKGAVILLIVSYSLYSAIGSMFTGGRPVDASVATAFGAINVVGCGLAWWYMKSLGKRHASGLIDAEVKQWQMDTMLSVAVTAGFVIAWLMTLTPMAKYAVYADPMMMLAMSFYFIKVPFEMLRSAMREIFLMAPSKEICQTVDQSVVAAGKESEQDIELAGVTKVGHELWVDVDIYPDSSEVILVEDIEQTRNTIEKRLSKLPLKLQITVNIAS</sequence>
<evidence type="ECO:0000313" key="11">
    <source>
        <dbReference type="EMBL" id="AMF92167.1"/>
    </source>
</evidence>
<evidence type="ECO:0000256" key="1">
    <source>
        <dbReference type="ARBA" id="ARBA00004141"/>
    </source>
</evidence>
<keyword evidence="5 9" id="KW-0812">Transmembrane</keyword>
<dbReference type="InterPro" id="IPR027469">
    <property type="entry name" value="Cation_efflux_TMD_sf"/>
</dbReference>
<dbReference type="InterPro" id="IPR058533">
    <property type="entry name" value="Cation_efflux_TM"/>
</dbReference>
<keyword evidence="6" id="KW-0864">Zinc transport</keyword>
<feature type="transmembrane region" description="Helical" evidence="9">
    <location>
        <begin position="156"/>
        <end position="176"/>
    </location>
</feature>
<proteinExistence type="inferred from homology"/>
<dbReference type="GO" id="GO:0015086">
    <property type="term" value="F:cadmium ion transmembrane transporter activity"/>
    <property type="evidence" value="ECO:0007669"/>
    <property type="project" value="TreeGrafter"/>
</dbReference>
<dbReference type="PANTHER" id="PTHR43840">
    <property type="entry name" value="MITOCHONDRIAL METAL TRANSPORTER 1-RELATED"/>
    <property type="match status" value="1"/>
</dbReference>
<dbReference type="InterPro" id="IPR002524">
    <property type="entry name" value="Cation_efflux"/>
</dbReference>
<protein>
    <submittedName>
        <fullName evidence="11">Cation transporter</fullName>
    </submittedName>
    <submittedName>
        <fullName evidence="12">CzcD</fullName>
    </submittedName>
</protein>
<reference evidence="11" key="2">
    <citation type="submission" date="2018-01" db="EMBL/GenBank/DDBJ databases">
        <title>FDA dAtabase for Regulatory Grade micrObial Sequences (FDA-ARGOS): Supporting development and validation of Infectious Disease Dx tests.</title>
        <authorList>
            <person name="Hoffmann M."/>
            <person name="Allard M."/>
            <person name="Evans P."/>
            <person name="Brown E."/>
            <person name="Tallon L."/>
            <person name="Sadzewicz L."/>
            <person name="Sengamalay N."/>
            <person name="Ott S."/>
            <person name="Godinez A."/>
            <person name="Nagaraj S."/>
            <person name="Vyas G."/>
            <person name="Aluvathingal J."/>
            <person name="Nadendla S."/>
            <person name="Geyer C."/>
            <person name="Sichtig H."/>
        </authorList>
    </citation>
    <scope>NUCLEOTIDE SEQUENCE</scope>
    <source>
        <strain evidence="11">ATCC 33809</strain>
    </source>
</reference>
<evidence type="ECO:0000313" key="13">
    <source>
        <dbReference type="Proteomes" id="UP000057088"/>
    </source>
</evidence>
<evidence type="ECO:0000256" key="6">
    <source>
        <dbReference type="ARBA" id="ARBA00022906"/>
    </source>
</evidence>
<evidence type="ECO:0000313" key="14">
    <source>
        <dbReference type="Proteomes" id="UP000254626"/>
    </source>
</evidence>
<keyword evidence="8 9" id="KW-0472">Membrane</keyword>
<evidence type="ECO:0000313" key="12">
    <source>
        <dbReference type="EMBL" id="SUQ26986.1"/>
    </source>
</evidence>
<organism evidence="12 14">
    <name type="scientific">Vibrio fluvialis</name>
    <dbReference type="NCBI Taxonomy" id="676"/>
    <lineage>
        <taxon>Bacteria</taxon>
        <taxon>Pseudomonadati</taxon>
        <taxon>Pseudomonadota</taxon>
        <taxon>Gammaproteobacteria</taxon>
        <taxon>Vibrionales</taxon>
        <taxon>Vibrionaceae</taxon>
        <taxon>Vibrio</taxon>
    </lineage>
</organism>
<evidence type="ECO:0000256" key="7">
    <source>
        <dbReference type="ARBA" id="ARBA00022989"/>
    </source>
</evidence>
<feature type="domain" description="Cation efflux protein transmembrane" evidence="10">
    <location>
        <begin position="13"/>
        <end position="213"/>
    </location>
</feature>
<feature type="transmembrane region" description="Helical" evidence="9">
    <location>
        <begin position="114"/>
        <end position="135"/>
    </location>
</feature>
<evidence type="ECO:0000256" key="8">
    <source>
        <dbReference type="ARBA" id="ARBA00023136"/>
    </source>
</evidence>
<comment type="subcellular location">
    <subcellularLocation>
        <location evidence="1">Membrane</location>
        <topology evidence="1">Multi-pass membrane protein</topology>
    </subcellularLocation>
</comment>
<feature type="transmembrane region" description="Helical" evidence="9">
    <location>
        <begin position="12"/>
        <end position="38"/>
    </location>
</feature>
<reference evidence="13" key="1">
    <citation type="submission" date="2015-12" db="EMBL/GenBank/DDBJ databases">
        <title>FDA dAtabase for Regulatory Grade micrObial Sequences (FDA-ARGOS): Supporting development and validation of Infectious Disease Dx tests.</title>
        <authorList>
            <person name="Hoffmann M."/>
            <person name="Allard M."/>
            <person name="Evans P."/>
            <person name="Brown E."/>
            <person name="Tallon L.J."/>
            <person name="Sadzewicz L."/>
            <person name="Sengamalay N."/>
            <person name="Ott S."/>
            <person name="Godinez A."/>
            <person name="Nagaraj S."/>
            <person name="Vyas G."/>
            <person name="Aluvathingal J."/>
            <person name="Nadendla S."/>
            <person name="Geyer C."/>
            <person name="Sichtig H."/>
        </authorList>
    </citation>
    <scope>NUCLEOTIDE SEQUENCE [LARGE SCALE GENOMIC DNA]</scope>
    <source>
        <strain evidence="13">ATCC 33809</strain>
    </source>
</reference>
<dbReference type="InterPro" id="IPR050291">
    <property type="entry name" value="CDF_Transporter"/>
</dbReference>
<evidence type="ECO:0000256" key="9">
    <source>
        <dbReference type="SAM" id="Phobius"/>
    </source>
</evidence>
<dbReference type="Proteomes" id="UP000254626">
    <property type="component" value="Unassembled WGS sequence"/>
</dbReference>
<keyword evidence="6" id="KW-0862">Zinc</keyword>
<dbReference type="PANTHER" id="PTHR43840:SF15">
    <property type="entry name" value="MITOCHONDRIAL METAL TRANSPORTER 1-RELATED"/>
    <property type="match status" value="1"/>
</dbReference>
<dbReference type="Gene3D" id="1.20.1510.10">
    <property type="entry name" value="Cation efflux protein transmembrane domain"/>
    <property type="match status" value="1"/>
</dbReference>
<feature type="transmembrane region" description="Helical" evidence="9">
    <location>
        <begin position="44"/>
        <end position="63"/>
    </location>
</feature>
<dbReference type="NCBIfam" id="TIGR01297">
    <property type="entry name" value="CDF"/>
    <property type="match status" value="1"/>
</dbReference>
<keyword evidence="4" id="KW-0410">Iron transport</keyword>
<reference evidence="12 14" key="3">
    <citation type="submission" date="2018-06" db="EMBL/GenBank/DDBJ databases">
        <authorList>
            <consortium name="Pathogen Informatics"/>
            <person name="Doyle S."/>
        </authorList>
    </citation>
    <scope>NUCLEOTIDE SEQUENCE [LARGE SCALE GENOMIC DNA]</scope>
    <source>
        <strain evidence="12 14">NCTC11327</strain>
    </source>
</reference>
<dbReference type="GeneID" id="29383656"/>
<accession>A0AAX2LXL8</accession>
<dbReference type="GO" id="GO:0015093">
    <property type="term" value="F:ferrous iron transmembrane transporter activity"/>
    <property type="evidence" value="ECO:0007669"/>
    <property type="project" value="TreeGrafter"/>
</dbReference>
<comment type="similarity">
    <text evidence="2">Belongs to the cation diffusion facilitator (CDF) transporter (TC 2.A.4) family. FieF subfamily.</text>
</comment>
<dbReference type="EMBL" id="UHIP01000002">
    <property type="protein sequence ID" value="SUQ26986.1"/>
    <property type="molecule type" value="Genomic_DNA"/>
</dbReference>
<name>A0AAX2LXL8_VIBFL</name>
<evidence type="ECO:0000259" key="10">
    <source>
        <dbReference type="Pfam" id="PF01545"/>
    </source>
</evidence>
<keyword evidence="3" id="KW-0813">Transport</keyword>
<dbReference type="Pfam" id="PF01545">
    <property type="entry name" value="Cation_efflux"/>
    <property type="match status" value="1"/>
</dbReference>
<gene>
    <name evidence="11" type="ORF">AL536_01400</name>
    <name evidence="12" type="ORF">NCTC11327_03853</name>
</gene>
<evidence type="ECO:0000256" key="5">
    <source>
        <dbReference type="ARBA" id="ARBA00022692"/>
    </source>
</evidence>
<evidence type="ECO:0000256" key="3">
    <source>
        <dbReference type="ARBA" id="ARBA00022448"/>
    </source>
</evidence>
<dbReference type="KEGG" id="vfl:AL536_01400"/>
<keyword evidence="7 9" id="KW-1133">Transmembrane helix</keyword>
<keyword evidence="13" id="KW-1185">Reference proteome</keyword>
<dbReference type="GO" id="GO:0015341">
    <property type="term" value="F:zinc efflux antiporter activity"/>
    <property type="evidence" value="ECO:0007669"/>
    <property type="project" value="TreeGrafter"/>
</dbReference>
<dbReference type="GO" id="GO:0006882">
    <property type="term" value="P:intracellular zinc ion homeostasis"/>
    <property type="evidence" value="ECO:0007669"/>
    <property type="project" value="TreeGrafter"/>
</dbReference>
<dbReference type="AlphaFoldDB" id="A0AAX2LXL8"/>
<evidence type="ECO:0000256" key="4">
    <source>
        <dbReference type="ARBA" id="ARBA00022496"/>
    </source>
</evidence>